<dbReference type="InterPro" id="IPR023057">
    <property type="entry name" value="GlnE"/>
</dbReference>
<dbReference type="Pfam" id="PF03710">
    <property type="entry name" value="GlnE"/>
    <property type="match status" value="2"/>
</dbReference>
<feature type="domain" description="PII-uridylyltransferase/Glutamine-synthetase adenylyltransferase" evidence="9">
    <location>
        <begin position="343"/>
        <end position="481"/>
    </location>
</feature>
<keyword evidence="4 7" id="KW-0067">ATP-binding</keyword>
<dbReference type="GO" id="GO:0008882">
    <property type="term" value="F:[glutamate-ammonia-ligase] adenylyltransferase activity"/>
    <property type="evidence" value="ECO:0007669"/>
    <property type="project" value="UniProtKB-UniRule"/>
</dbReference>
<dbReference type="EMBL" id="JACHZG010000001">
    <property type="protein sequence ID" value="MBB3328440.1"/>
    <property type="molecule type" value="Genomic_DNA"/>
</dbReference>
<sequence>MRIETAQGALARRGFSDAAGAERRLAPWSLHQLELLGTIGQAADPDLALATLDRLNDADPALLDRLVADRQLCSHLVAVVGASLALGQHLVAHPELVEALTGRLTRTSAADLRAELLRAVGADPEASVPVATDLVGDAMRLAYRAALLRIAARDLCAPEPIEAVDGVADELSDLADATLVAALSIARAKVGPEALLTRLAVVALGKTGAQELNYLSDVDVLFVAEPVRDADGEPLIPTDRAVSLTTRMAAEMTRICSAHTAAGTIWEVDAALRPEGKAGQLVRTLSSHAKYYSTWAKTWEFQAMLKARPAAGDLALGAEFVEVVTPYVWRAAEREGFVHDTQAMRRRVVAHIPARDAGRELKLGEGGLRDVEFSVQMLQLVHGRVDESLRVRATLPALKLLVEGGYVGREDGKTLALSYRFLRVLEHRIQLYRLRRTHVLPEAEEDLRRIGRSLGYPEPVAELLSTWRHVAAGVRRLHERLYYSPLLEAVARIPTSELRLTTRSAEDRLQALGYDDPAAALRHIAALSQGVSRQAGIQRQLLPAMLGWFAEAPNPDAGLFAFRQVSEALGSTPWYLRALRDEGAMAERLARILASSRYAVSLLTRAPQTVQMLASESRLQPRPLAEIRSEMLSAARRQSGSAAAVEAVRAIRRRELFRVAAADVLGEIDVLEVGEALSDVTSATIDAALETVRADADGAVPRIAVVAMGRWGGRELSYASDADAMFVMADPRDGEPSAEDPTKAAAAVIAQLRKLLSRPGADPALAVDADLRPEGKGGALIRSLAAYRNYYQRWSSTWELQALVRADALAGDPEVGAGLMAEIDRRRWPEDGLTDGQLVEIRKLKARVEAERLPRGADPERHTKLGPGGLADVEWTVQTLQLQHAHRLPALRSTQTIVALRALRDAGLVDPLDAGQLEEAWLLASRIRNSIMLMRGRASDSIPGDTRDLASLAELLGYGPGESSHLLADYRRVTRRARAVVDRVFWGLG</sequence>
<keyword evidence="5 7" id="KW-0460">Magnesium</keyword>
<dbReference type="EC" id="2.7.7.89" evidence="7"/>
<dbReference type="GO" id="GO:0000820">
    <property type="term" value="P:regulation of glutamine family amino acid metabolic process"/>
    <property type="evidence" value="ECO:0007669"/>
    <property type="project" value="UniProtKB-UniRule"/>
</dbReference>
<evidence type="ECO:0000256" key="1">
    <source>
        <dbReference type="ARBA" id="ARBA00022679"/>
    </source>
</evidence>
<keyword evidence="10" id="KW-0436">Ligase</keyword>
<comment type="similarity">
    <text evidence="7">Belongs to the GlnE family.</text>
</comment>
<dbReference type="PANTHER" id="PTHR30621:SF0">
    <property type="entry name" value="BIFUNCTIONAL GLUTAMINE SYNTHETASE ADENYLYLTRANSFERASE_ADENYLYL-REMOVING ENZYME"/>
    <property type="match status" value="1"/>
</dbReference>
<reference evidence="10 11" key="1">
    <citation type="submission" date="2020-08" db="EMBL/GenBank/DDBJ databases">
        <title>Sequencing the genomes of 1000 actinobacteria strains.</title>
        <authorList>
            <person name="Klenk H.-P."/>
        </authorList>
    </citation>
    <scope>NUCLEOTIDE SEQUENCE [LARGE SCALE GENOMIC DNA]</scope>
    <source>
        <strain evidence="10 11">DSM 11053</strain>
    </source>
</reference>
<dbReference type="Gene3D" id="1.20.120.330">
    <property type="entry name" value="Nucleotidyltransferases domain 2"/>
    <property type="match status" value="2"/>
</dbReference>
<feature type="domain" description="Glutamate-ammonia ligase adenylyltransferase repeated" evidence="8">
    <location>
        <begin position="75"/>
        <end position="321"/>
    </location>
</feature>
<comment type="caution">
    <text evidence="10">The sequence shown here is derived from an EMBL/GenBank/DDBJ whole genome shotgun (WGS) entry which is preliminary data.</text>
</comment>
<comment type="catalytic activity">
    <reaction evidence="7">
        <text>[glutamine synthetase]-L-tyrosine + ATP = [glutamine synthetase]-O(4)-(5'-adenylyl)-L-tyrosine + diphosphate</text>
        <dbReference type="Rhea" id="RHEA:18589"/>
        <dbReference type="Rhea" id="RHEA-COMP:10660"/>
        <dbReference type="Rhea" id="RHEA-COMP:10661"/>
        <dbReference type="ChEBI" id="CHEBI:30616"/>
        <dbReference type="ChEBI" id="CHEBI:33019"/>
        <dbReference type="ChEBI" id="CHEBI:46858"/>
        <dbReference type="ChEBI" id="CHEBI:83624"/>
        <dbReference type="EC" id="2.7.7.42"/>
    </reaction>
</comment>
<dbReference type="InterPro" id="IPR013546">
    <property type="entry name" value="PII_UdlTrfase/GS_AdlTrfase"/>
</dbReference>
<evidence type="ECO:0000259" key="9">
    <source>
        <dbReference type="Pfam" id="PF08335"/>
    </source>
</evidence>
<protein>
    <recommendedName>
        <fullName evidence="7">Bifunctional glutamine synthetase adenylyltransferase/adenylyl-removing enzyme</fullName>
    </recommendedName>
    <alternativeName>
        <fullName evidence="7">ATP:glutamine synthetase adenylyltransferase</fullName>
    </alternativeName>
    <alternativeName>
        <fullName evidence="7">ATase</fullName>
    </alternativeName>
    <domain>
        <recommendedName>
            <fullName evidence="7">Glutamine synthetase adenylyl-L-tyrosine phosphorylase</fullName>
            <ecNumber evidence="7">2.7.7.89</ecNumber>
        </recommendedName>
        <alternativeName>
            <fullName evidence="7">Adenylyl removase</fullName>
            <shortName evidence="7">AR</shortName>
            <shortName evidence="7">AT-N</shortName>
        </alternativeName>
    </domain>
    <domain>
        <recommendedName>
            <fullName evidence="7">Glutamine synthetase adenylyl transferase</fullName>
            <ecNumber evidence="7">2.7.7.42</ecNumber>
        </recommendedName>
        <alternativeName>
            <fullName evidence="7">Adenylyl transferase</fullName>
            <shortName evidence="7">AT</shortName>
            <shortName evidence="7">AT-C</shortName>
        </alternativeName>
    </domain>
</protein>
<dbReference type="RefSeq" id="WP_183341643.1">
    <property type="nucleotide sequence ID" value="NZ_JACHZG010000001.1"/>
</dbReference>
<keyword evidence="3 7" id="KW-0547">Nucleotide-binding</keyword>
<keyword evidence="1 7" id="KW-0808">Transferase</keyword>
<proteinExistence type="inferred from homology"/>
<name>A0A7W5JY60_9ACTN</name>
<evidence type="ECO:0000256" key="7">
    <source>
        <dbReference type="HAMAP-Rule" id="MF_00802"/>
    </source>
</evidence>
<dbReference type="EC" id="2.7.7.42" evidence="7"/>
<dbReference type="GO" id="GO:0005524">
    <property type="term" value="F:ATP binding"/>
    <property type="evidence" value="ECO:0007669"/>
    <property type="project" value="UniProtKB-UniRule"/>
</dbReference>
<evidence type="ECO:0000256" key="5">
    <source>
        <dbReference type="ARBA" id="ARBA00022842"/>
    </source>
</evidence>
<dbReference type="GO" id="GO:0016874">
    <property type="term" value="F:ligase activity"/>
    <property type="evidence" value="ECO:0007669"/>
    <property type="project" value="UniProtKB-KW"/>
</dbReference>
<evidence type="ECO:0000256" key="2">
    <source>
        <dbReference type="ARBA" id="ARBA00022695"/>
    </source>
</evidence>
<keyword evidence="2 7" id="KW-0548">Nucleotidyltransferase</keyword>
<feature type="region of interest" description="Adenylyl transferase" evidence="7">
    <location>
        <begin position="494"/>
        <end position="989"/>
    </location>
</feature>
<organism evidence="10 11">
    <name type="scientific">Microlunatus antarcticus</name>
    <dbReference type="NCBI Taxonomy" id="53388"/>
    <lineage>
        <taxon>Bacteria</taxon>
        <taxon>Bacillati</taxon>
        <taxon>Actinomycetota</taxon>
        <taxon>Actinomycetes</taxon>
        <taxon>Propionibacteriales</taxon>
        <taxon>Propionibacteriaceae</taxon>
        <taxon>Microlunatus</taxon>
    </lineage>
</organism>
<dbReference type="GO" id="GO:0005829">
    <property type="term" value="C:cytosol"/>
    <property type="evidence" value="ECO:0007669"/>
    <property type="project" value="TreeGrafter"/>
</dbReference>
<dbReference type="Gene3D" id="3.30.460.10">
    <property type="entry name" value="Beta Polymerase, domain 2"/>
    <property type="match status" value="2"/>
</dbReference>
<dbReference type="HAMAP" id="MF_00802">
    <property type="entry name" value="GlnE"/>
    <property type="match status" value="1"/>
</dbReference>
<dbReference type="SUPFAM" id="SSF81301">
    <property type="entry name" value="Nucleotidyltransferase"/>
    <property type="match status" value="2"/>
</dbReference>
<evidence type="ECO:0000256" key="3">
    <source>
        <dbReference type="ARBA" id="ARBA00022741"/>
    </source>
</evidence>
<dbReference type="GO" id="GO:0047388">
    <property type="term" value="F:[glutamine synthetase]-adenylyl-L-tyrosine phosphorylase activity"/>
    <property type="evidence" value="ECO:0007669"/>
    <property type="project" value="UniProtKB-EC"/>
</dbReference>
<feature type="region of interest" description="Adenylyl removase" evidence="7">
    <location>
        <begin position="1"/>
        <end position="486"/>
    </location>
</feature>
<keyword evidence="6 7" id="KW-0511">Multifunctional enzyme</keyword>
<accession>A0A7W5JY60</accession>
<evidence type="ECO:0000256" key="4">
    <source>
        <dbReference type="ARBA" id="ARBA00022840"/>
    </source>
</evidence>
<feature type="domain" description="PII-uridylyltransferase/Glutamine-synthetase adenylyltransferase" evidence="9">
    <location>
        <begin position="844"/>
        <end position="984"/>
    </location>
</feature>
<comment type="cofactor">
    <cofactor evidence="7">
        <name>Mg(2+)</name>
        <dbReference type="ChEBI" id="CHEBI:18420"/>
    </cofactor>
</comment>
<keyword evidence="11" id="KW-1185">Reference proteome</keyword>
<dbReference type="Pfam" id="PF08335">
    <property type="entry name" value="GlnD_UR_UTase"/>
    <property type="match status" value="2"/>
</dbReference>
<dbReference type="NCBIfam" id="NF010707">
    <property type="entry name" value="PRK14109.1"/>
    <property type="match status" value="1"/>
</dbReference>
<dbReference type="PANTHER" id="PTHR30621">
    <property type="entry name" value="GLUTAMINE SYNTHETASE ADENYLYLTRANSFERASE"/>
    <property type="match status" value="1"/>
</dbReference>
<dbReference type="GO" id="GO:0000287">
    <property type="term" value="F:magnesium ion binding"/>
    <property type="evidence" value="ECO:0007669"/>
    <property type="project" value="UniProtKB-UniRule"/>
</dbReference>
<evidence type="ECO:0000256" key="6">
    <source>
        <dbReference type="ARBA" id="ARBA00023268"/>
    </source>
</evidence>
<evidence type="ECO:0000313" key="10">
    <source>
        <dbReference type="EMBL" id="MBB3328440.1"/>
    </source>
</evidence>
<dbReference type="SUPFAM" id="SSF81593">
    <property type="entry name" value="Nucleotidyltransferase substrate binding subunit/domain"/>
    <property type="match status" value="2"/>
</dbReference>
<dbReference type="InterPro" id="IPR043519">
    <property type="entry name" value="NT_sf"/>
</dbReference>
<dbReference type="Proteomes" id="UP000565572">
    <property type="component" value="Unassembled WGS sequence"/>
</dbReference>
<evidence type="ECO:0000313" key="11">
    <source>
        <dbReference type="Proteomes" id="UP000565572"/>
    </source>
</evidence>
<comment type="function">
    <text evidence="7">Involved in the regulation of glutamine synthetase GlnA, a key enzyme in the process to assimilate ammonia. When cellular nitrogen levels are high, the C-terminal adenylyl transferase (AT) inactivates GlnA by covalent transfer of an adenylyl group from ATP to specific tyrosine residue of GlnA, thus reducing its activity. Conversely, when nitrogen levels are low, the N-terminal adenylyl removase (AR) activates GlnA by removing the adenylyl group by phosphorolysis, increasing its activity. The regulatory region of GlnE binds the signal transduction protein PII (GlnB) which indicates the nitrogen status of the cell.</text>
</comment>
<evidence type="ECO:0000259" key="8">
    <source>
        <dbReference type="Pfam" id="PF03710"/>
    </source>
</evidence>
<dbReference type="CDD" id="cd05401">
    <property type="entry name" value="NT_GlnE_GlnD_like"/>
    <property type="match status" value="2"/>
</dbReference>
<feature type="domain" description="Glutamate-ammonia ligase adenylyltransferase repeated" evidence="8">
    <location>
        <begin position="587"/>
        <end position="817"/>
    </location>
</feature>
<dbReference type="InterPro" id="IPR005190">
    <property type="entry name" value="GlnE_rpt_dom"/>
</dbReference>
<comment type="catalytic activity">
    <reaction evidence="7">
        <text>[glutamine synthetase]-O(4)-(5'-adenylyl)-L-tyrosine + phosphate = [glutamine synthetase]-L-tyrosine + ADP</text>
        <dbReference type="Rhea" id="RHEA:43716"/>
        <dbReference type="Rhea" id="RHEA-COMP:10660"/>
        <dbReference type="Rhea" id="RHEA-COMP:10661"/>
        <dbReference type="ChEBI" id="CHEBI:43474"/>
        <dbReference type="ChEBI" id="CHEBI:46858"/>
        <dbReference type="ChEBI" id="CHEBI:83624"/>
        <dbReference type="ChEBI" id="CHEBI:456216"/>
        <dbReference type="EC" id="2.7.7.89"/>
    </reaction>
</comment>
<gene>
    <name evidence="7" type="primary">glnE</name>
    <name evidence="10" type="ORF">FHX39_003384</name>
</gene>
<dbReference type="AlphaFoldDB" id="A0A7W5JY60"/>